<dbReference type="InterPro" id="IPR001394">
    <property type="entry name" value="Peptidase_C19_UCH"/>
</dbReference>
<dbReference type="SUPFAM" id="SSF49899">
    <property type="entry name" value="Concanavalin A-like lectins/glucanases"/>
    <property type="match status" value="1"/>
</dbReference>
<dbReference type="Gene3D" id="2.30.30.380">
    <property type="entry name" value="Zn-finger domain of Sec23/24"/>
    <property type="match status" value="1"/>
</dbReference>
<dbReference type="PROSITE" id="PS50235">
    <property type="entry name" value="USP_3"/>
    <property type="match status" value="1"/>
</dbReference>
<evidence type="ECO:0000259" key="6">
    <source>
        <dbReference type="PROSITE" id="PS50199"/>
    </source>
</evidence>
<dbReference type="PROSITE" id="PS01358">
    <property type="entry name" value="ZF_RANBP2_1"/>
    <property type="match status" value="4"/>
</dbReference>
<reference evidence="9" key="3">
    <citation type="submission" date="2015-02" db="UniProtKB">
        <authorList>
            <consortium name="EnsemblProtists"/>
        </authorList>
    </citation>
    <scope>IDENTIFICATION</scope>
    <source>
        <strain evidence="9">DAOM BR144</strain>
    </source>
</reference>
<keyword evidence="1" id="KW-0479">Metal-binding</keyword>
<dbReference type="OMA" id="LTNVCYQ"/>
<dbReference type="InterPro" id="IPR018200">
    <property type="entry name" value="USP_CS"/>
</dbReference>
<keyword evidence="2 4" id="KW-0863">Zinc-finger</keyword>
<feature type="domain" description="USP" evidence="7">
    <location>
        <begin position="1436"/>
        <end position="2552"/>
    </location>
</feature>
<dbReference type="Proteomes" id="UP000019132">
    <property type="component" value="Unassembled WGS sequence"/>
</dbReference>
<proteinExistence type="predicted"/>
<evidence type="ECO:0000256" key="3">
    <source>
        <dbReference type="ARBA" id="ARBA00022833"/>
    </source>
</evidence>
<name>K3WU91_GLOUD</name>
<dbReference type="HOGENOM" id="CLU_000686_0_0_1"/>
<feature type="domain" description="MABP" evidence="8">
    <location>
        <begin position="2023"/>
        <end position="2189"/>
    </location>
</feature>
<reference evidence="10" key="2">
    <citation type="submission" date="2010-04" db="EMBL/GenBank/DDBJ databases">
        <authorList>
            <person name="Buell R."/>
            <person name="Hamilton J."/>
            <person name="Hostetler J."/>
        </authorList>
    </citation>
    <scope>NUCLEOTIDE SEQUENCE [LARGE SCALE GENOMIC DNA]</scope>
    <source>
        <strain evidence="10">DAOM:BR144</strain>
    </source>
</reference>
<dbReference type="VEuPathDB" id="FungiDB:PYU1_G008522"/>
<dbReference type="InterPro" id="IPR001876">
    <property type="entry name" value="Znf_RanBP2"/>
</dbReference>
<evidence type="ECO:0008006" key="11">
    <source>
        <dbReference type="Google" id="ProtNLM"/>
    </source>
</evidence>
<dbReference type="InterPro" id="IPR036443">
    <property type="entry name" value="Znf_RanBP2_sf"/>
</dbReference>
<dbReference type="PROSITE" id="PS50199">
    <property type="entry name" value="ZF_RANBP2_2"/>
    <property type="match status" value="3"/>
</dbReference>
<sequence length="2676" mass="291178">MEAAMPHLRTLLSAVVAHSGAYEASKNGQVPVDAGGDVSLAHALGAVDADAAQFTDVDRIFWDSLSQEHAQDLMNDIGLLLASTTVKDVKLVHLMKVLLLDPLFDSVGVLQLVQKTFHGLKFAKRWDALILASNECIDAVYGKIYEAETSQLALQFWMEMLLGYQHAADLYQRNHARLADVAAFLGVQREKHAGDVDLAQQYQGMIAHFVLACVALMHCHRGYEQESYLLQLAMKQAFREEDLARPTAVAAETLLRESAWILPAETVGKYLPSIEGKWVLDEFSSDHQHAGASAPQNAGSVLLRKKANCFAHEITATIEGNDESQKFRLSGYVFQEIPEMQVLLSQPETIVTSPWELEGHWSQLYEANAATNSRPSAPVLPLPWNCHACTMSNEASATKCSTCGTKAPAKVTIQTSFDSSLGSNPAPFGATFDSSYSFMRMQWTRGEQRGVWLAKKQPLSRQFDFAPIFATAGNTMTDSSYLPMHVYSPMGKADNVLLLEKPIVSTGSNMEITLQVWIRPDIPHEESQRQAILSYGAEYALWMTSSGELVWEIVGGLCSVTSSKLVNFETFSHVTLLLGKHKMEMLIDGASVGDAEYGDDVRGNIFSARAPVFAIGGDLIAGVAPEIQSIFSGAVIDLRIWSALLVTPSSLTTALSGEEEHLIGYYPLVGDSQRILMDLSKQENHATVFEAFSPSDAIGREKQVSVVGNNFSPSVQVEELPVMLHFPTSFDSDFIGSGRFSLVDGVGALVIDRSGQGGALWNSSPVSVSCGFETSFEFALANAAGTSGDSRCAIFTLCESSYWNVSPLVAEASTLFEAPSASLLSISPASSSCFNRSALFVSIEAVPDGNGLFHHSIGLFVRSKKRNYALGRARQVATSTTSSLARVRYQVPQKVLSVELGEYGVVFECAVDIELALGAKSTSSIRSGLIFPAASSRPQASANTSIQLTQWYFSEQPHSEAAVDTAQSVLASVYPGVGSLQSPNKSGENAAETQGNTVICTRCSTDGSAIEQETFGCQTCGLIHGNTLCRICASVCHEGHELVAMGVMSAACACHIRGSGLCRCSSPVSADDFPQLQHPIVAPLWCCSKCTVINSVDLNECSVCGNKAPRNTSSVSANKPSTSTALALVEAPQPVPSVDWSCKACTMLNAPGATKCSICDTPRPKFAEPAGEADKSKDNNGLITLYYAAEDAAKKSQPGTRSSTPRSQSWFCSACTMENKGTDDTCYMCSTMRTVPIVDPVESSEVILALPPSKTDPLHLSGPIDLSKDATGEASTAPAVASPVAPSTKTENLKFLHGYKRTVAEASSQSECIIAMQGSTWETTAGKMELSFGGSYIAEYIVGAYADKDGQLSGIATINDDGVWKLEGKYKKLTQSQGNAFILHWDQFATRFDGKWYRGDGSGDWKCVASPNTSEFRGLTTVEDSKQLNHLQPYYSGMINMKQNLTNVCYQNSFLQTLFMTQDFRRLILASQLERYTSVPSDGAPSAGGNNILGCVQNLFARMVASQRPSLDSHALQRCLGATFQAGRQQDTSDFAHYLIDSLSEQLSQQHDTVDGISNVFGGVQATVLACKTCGKKSVNKEYFWELLLNMIDLRYTPITSITAVSGSSTDISTPTGYERLNNDLNKDRDGAPYAFLCVKRCPERKSTTAMNVDDTSLLPITDLVVKVAPSLDVKPTMVGYERVELDLNAGGSANVVGGKKQVYLFTRREPNGSPITDLQVIYGNESVPDGFKQIRVDLNQGEGMKVFLCYRCDMPITDLKIVNSGIPGYKMVDHLLNLSHDDSVKQYLAYQVGGNEPCLTDLKLVEGDDVSLYQDQGWTSIGSPSSVSVGEADPVEEDETPPVVPSQLMVRRGHGNPIFAIDVFRAPRQVPKYNDYEVIDLYPSENADDIPSLMKGDWMANEDTDRSRKAVRIHSASDPIAETLVVKGSFEDKGEIFAVANVTTTWAQSLSQDAGTSSEAKQVYHVTGYWKGPKVKQSQLFDVELRPDAVSNLYAINGTIGDGKGRPVPLYGIQTSQTVKVKWPISELMVLRGDEKVPEGVKIVRDTCSGKSGNLLAQTQSPHSLYLAVKREETPASGSYISDISVIYGEIDAIPEGYTCIQTTPGGFSANVNDGTSGVPIFICYRRAFGTPDEKVLMDVFPMWTSGPQVDALPVGFTKIQHTPLGMDANLNQGTNGVAIHLCYAKSDPAHVVKPVDNPLNGEYEITSSSPAGFGKFIGLSVLERVADARVVEGKFGTILHGYLPGSLRGIIFKSEQRQKQVMIGVCSTETQGNPTTMTDFMVASYPFELVMNDNGDEMEGWWSTLDETPASGPTVSPVASNSSAASSTNAGGVWKLMKDSYVRVAFKKDYGTEWKDGRLISSERVWRHDIASMLSRFVATRTLGGDNLLSCSQCEKKTESRTHTVIVSPPAHLILTLKRMFYDWTQQKTRKSLHDVGFPALLTLPSLTEEDEEAVFDESEENMKDKHRSRHYGLYGVLIHSGLTANSGHYYSFCRESDDIAQQLHLEDSPASPWIKFNDMKVERSNWKEINRLVANSVSDAVYLLLYKKLSYPIPDVVNAHEESLESPRSGGDDEEAMLLAKAMALSMSAASQKGLANQEAEEESKASETEQHAPRAYIDVSILKEVERENTVFMKDTLGATSSALHADDLHTLLVLRHSFPLHLRAILDQVQT</sequence>
<dbReference type="InterPro" id="IPR023341">
    <property type="entry name" value="MABP"/>
</dbReference>
<evidence type="ECO:0000256" key="5">
    <source>
        <dbReference type="SAM" id="MobiDB-lite"/>
    </source>
</evidence>
<keyword evidence="3" id="KW-0862">Zinc</keyword>
<dbReference type="InterPro" id="IPR038765">
    <property type="entry name" value="Papain-like_cys_pep_sf"/>
</dbReference>
<evidence type="ECO:0000313" key="9">
    <source>
        <dbReference type="EnsemblProtists" id="PYU1_T008538"/>
    </source>
</evidence>
<dbReference type="PANTHER" id="PTHR24006">
    <property type="entry name" value="UBIQUITIN CARBOXYL-TERMINAL HYDROLASE"/>
    <property type="match status" value="1"/>
</dbReference>
<dbReference type="InterPro" id="IPR003126">
    <property type="entry name" value="Znf_UBR"/>
</dbReference>
<dbReference type="EnsemblProtists" id="PYU1_T008538">
    <property type="protein sequence ID" value="PYU1_T008538"/>
    <property type="gene ID" value="PYU1_G008522"/>
</dbReference>
<dbReference type="CDD" id="cd19671">
    <property type="entry name" value="UBR-box_UBR4_5_6_7"/>
    <property type="match status" value="1"/>
</dbReference>
<reference evidence="10" key="1">
    <citation type="journal article" date="2010" name="Genome Biol.">
        <title>Genome sequence of the necrotrophic plant pathogen Pythium ultimum reveals original pathogenicity mechanisms and effector repertoire.</title>
        <authorList>
            <person name="Levesque C.A."/>
            <person name="Brouwer H."/>
            <person name="Cano L."/>
            <person name="Hamilton J.P."/>
            <person name="Holt C."/>
            <person name="Huitema E."/>
            <person name="Raffaele S."/>
            <person name="Robideau G.P."/>
            <person name="Thines M."/>
            <person name="Win J."/>
            <person name="Zerillo M.M."/>
            <person name="Beakes G.W."/>
            <person name="Boore J.L."/>
            <person name="Busam D."/>
            <person name="Dumas B."/>
            <person name="Ferriera S."/>
            <person name="Fuerstenberg S.I."/>
            <person name="Gachon C.M."/>
            <person name="Gaulin E."/>
            <person name="Govers F."/>
            <person name="Grenville-Briggs L."/>
            <person name="Horner N."/>
            <person name="Hostetler J."/>
            <person name="Jiang R.H."/>
            <person name="Johnson J."/>
            <person name="Krajaejun T."/>
            <person name="Lin H."/>
            <person name="Meijer H.J."/>
            <person name="Moore B."/>
            <person name="Morris P."/>
            <person name="Phuntmart V."/>
            <person name="Puiu D."/>
            <person name="Shetty J."/>
            <person name="Stajich J.E."/>
            <person name="Tripathy S."/>
            <person name="Wawra S."/>
            <person name="van West P."/>
            <person name="Whitty B.R."/>
            <person name="Coutinho P.M."/>
            <person name="Henrissat B."/>
            <person name="Martin F."/>
            <person name="Thomas P.D."/>
            <person name="Tyler B.M."/>
            <person name="De Vries R.P."/>
            <person name="Kamoun S."/>
            <person name="Yandell M."/>
            <person name="Tisserat N."/>
            <person name="Buell C.R."/>
        </authorList>
    </citation>
    <scope>NUCLEOTIDE SEQUENCE</scope>
    <source>
        <strain evidence="10">DAOM:BR144</strain>
    </source>
</reference>
<dbReference type="Gene3D" id="3.90.70.10">
    <property type="entry name" value="Cysteine proteinases"/>
    <property type="match status" value="2"/>
</dbReference>
<dbReference type="GO" id="GO:0004843">
    <property type="term" value="F:cysteine-type deubiquitinase activity"/>
    <property type="evidence" value="ECO:0007669"/>
    <property type="project" value="InterPro"/>
</dbReference>
<dbReference type="PANTHER" id="PTHR24006:SF827">
    <property type="entry name" value="UBIQUITIN CARBOXYL-TERMINAL HYDROLASE 34"/>
    <property type="match status" value="1"/>
</dbReference>
<evidence type="ECO:0000259" key="8">
    <source>
        <dbReference type="PROSITE" id="PS51498"/>
    </source>
</evidence>
<dbReference type="SUPFAM" id="SSF90209">
    <property type="entry name" value="Ran binding protein zinc finger-like"/>
    <property type="match status" value="1"/>
</dbReference>
<feature type="domain" description="RanBP2-type" evidence="6">
    <location>
        <begin position="1206"/>
        <end position="1235"/>
    </location>
</feature>
<dbReference type="InterPro" id="IPR013320">
    <property type="entry name" value="ConA-like_dom_sf"/>
</dbReference>
<evidence type="ECO:0000256" key="1">
    <source>
        <dbReference type="ARBA" id="ARBA00022723"/>
    </source>
</evidence>
<dbReference type="InParanoid" id="K3WU91"/>
<dbReference type="Pfam" id="PF00641">
    <property type="entry name" value="Zn_ribbon_RanBP"/>
    <property type="match status" value="2"/>
</dbReference>
<evidence type="ECO:0000313" key="10">
    <source>
        <dbReference type="Proteomes" id="UP000019132"/>
    </source>
</evidence>
<dbReference type="Gene3D" id="4.10.1060.10">
    <property type="entry name" value="Zinc finger, RanBP2-type"/>
    <property type="match status" value="1"/>
</dbReference>
<protein>
    <recommendedName>
        <fullName evidence="11">Ubiquitinyl hydrolase 1</fullName>
    </recommendedName>
</protein>
<dbReference type="GO" id="GO:0005829">
    <property type="term" value="C:cytosol"/>
    <property type="evidence" value="ECO:0007669"/>
    <property type="project" value="TreeGrafter"/>
</dbReference>
<evidence type="ECO:0000256" key="4">
    <source>
        <dbReference type="PROSITE-ProRule" id="PRU00322"/>
    </source>
</evidence>
<dbReference type="PROSITE" id="PS00973">
    <property type="entry name" value="USP_2"/>
    <property type="match status" value="1"/>
</dbReference>
<dbReference type="EMBL" id="GL376613">
    <property type="status" value="NOT_ANNOTATED_CDS"/>
    <property type="molecule type" value="Genomic_DNA"/>
</dbReference>
<evidence type="ECO:0000259" key="7">
    <source>
        <dbReference type="PROSITE" id="PS50235"/>
    </source>
</evidence>
<dbReference type="Gene3D" id="2.100.10.50">
    <property type="match status" value="2"/>
</dbReference>
<organism evidence="9 10">
    <name type="scientific">Globisporangium ultimum (strain ATCC 200006 / CBS 805.95 / DAOM BR144)</name>
    <name type="common">Pythium ultimum</name>
    <dbReference type="NCBI Taxonomy" id="431595"/>
    <lineage>
        <taxon>Eukaryota</taxon>
        <taxon>Sar</taxon>
        <taxon>Stramenopiles</taxon>
        <taxon>Oomycota</taxon>
        <taxon>Peronosporomycetes</taxon>
        <taxon>Pythiales</taxon>
        <taxon>Pythiaceae</taxon>
        <taxon>Globisporangium</taxon>
    </lineage>
</organism>
<dbReference type="SMART" id="SM00547">
    <property type="entry name" value="ZnF_RBZ"/>
    <property type="match status" value="4"/>
</dbReference>
<dbReference type="STRING" id="431595.K3WU91"/>
<feature type="region of interest" description="Disordered" evidence="5">
    <location>
        <begin position="1824"/>
        <end position="1843"/>
    </location>
</feature>
<feature type="domain" description="RanBP2-type" evidence="6">
    <location>
        <begin position="374"/>
        <end position="409"/>
    </location>
</feature>
<dbReference type="Pfam" id="PF00443">
    <property type="entry name" value="UCH"/>
    <property type="match status" value="2"/>
</dbReference>
<dbReference type="SMART" id="SM00396">
    <property type="entry name" value="ZnF_UBR1"/>
    <property type="match status" value="1"/>
</dbReference>
<evidence type="ECO:0000256" key="2">
    <source>
        <dbReference type="ARBA" id="ARBA00022771"/>
    </source>
</evidence>
<dbReference type="PROSITE" id="PS51498">
    <property type="entry name" value="MABP"/>
    <property type="match status" value="2"/>
</dbReference>
<accession>K3WU91</accession>
<dbReference type="eggNOG" id="KOG1864">
    <property type="taxonomic scope" value="Eukaryota"/>
</dbReference>
<dbReference type="GO" id="GO:0005634">
    <property type="term" value="C:nucleus"/>
    <property type="evidence" value="ECO:0007669"/>
    <property type="project" value="TreeGrafter"/>
</dbReference>
<dbReference type="SUPFAM" id="SSF54001">
    <property type="entry name" value="Cysteine proteinases"/>
    <property type="match status" value="1"/>
</dbReference>
<feature type="domain" description="RanBP2-type" evidence="6">
    <location>
        <begin position="1135"/>
        <end position="1165"/>
    </location>
</feature>
<feature type="domain" description="MABP" evidence="8">
    <location>
        <begin position="1596"/>
        <end position="1755"/>
    </location>
</feature>
<dbReference type="GO" id="GO:0008270">
    <property type="term" value="F:zinc ion binding"/>
    <property type="evidence" value="ECO:0007669"/>
    <property type="project" value="UniProtKB-KW"/>
</dbReference>
<dbReference type="InterPro" id="IPR028889">
    <property type="entry name" value="USP"/>
</dbReference>
<keyword evidence="10" id="KW-1185">Reference proteome</keyword>
<dbReference type="InterPro" id="IPR050164">
    <property type="entry name" value="Peptidase_C19"/>
</dbReference>
<dbReference type="CDD" id="cd02257">
    <property type="entry name" value="Peptidase_C19"/>
    <property type="match status" value="1"/>
</dbReference>
<dbReference type="GO" id="GO:0016579">
    <property type="term" value="P:protein deubiquitination"/>
    <property type="evidence" value="ECO:0007669"/>
    <property type="project" value="InterPro"/>
</dbReference>
<feature type="region of interest" description="Disordered" evidence="5">
    <location>
        <begin position="2594"/>
        <end position="2614"/>
    </location>
</feature>
<dbReference type="Pfam" id="PF13385">
    <property type="entry name" value="Laminin_G_3"/>
    <property type="match status" value="1"/>
</dbReference>